<feature type="region of interest" description="Disordered" evidence="1">
    <location>
        <begin position="95"/>
        <end position="125"/>
    </location>
</feature>
<organism evidence="2 3">
    <name type="scientific">Ajellomyces capsulatus</name>
    <name type="common">Darling's disease fungus</name>
    <name type="synonym">Histoplasma capsulatum</name>
    <dbReference type="NCBI Taxonomy" id="5037"/>
    <lineage>
        <taxon>Eukaryota</taxon>
        <taxon>Fungi</taxon>
        <taxon>Dikarya</taxon>
        <taxon>Ascomycota</taxon>
        <taxon>Pezizomycotina</taxon>
        <taxon>Eurotiomycetes</taxon>
        <taxon>Eurotiomycetidae</taxon>
        <taxon>Onygenales</taxon>
        <taxon>Ajellomycetaceae</taxon>
        <taxon>Histoplasma</taxon>
    </lineage>
</organism>
<reference evidence="2 3" key="1">
    <citation type="submission" date="2021-01" db="EMBL/GenBank/DDBJ databases">
        <title>Chromosome-level genome assembly of a human fungal pathogen reveals clustering of transcriptionally co-regulated genes.</title>
        <authorList>
            <person name="Voorhies M."/>
            <person name="Cohen S."/>
            <person name="Shea T.P."/>
            <person name="Petrus S."/>
            <person name="Munoz J.F."/>
            <person name="Poplawski S."/>
            <person name="Goldman W.E."/>
            <person name="Michael T."/>
            <person name="Cuomo C.A."/>
            <person name="Sil A."/>
            <person name="Beyhan S."/>
        </authorList>
    </citation>
    <scope>NUCLEOTIDE SEQUENCE [LARGE SCALE GENOMIC DNA]</scope>
    <source>
        <strain evidence="2 3">G184AR</strain>
    </source>
</reference>
<dbReference type="GO" id="GO:0043047">
    <property type="term" value="F:single-stranded telomeric DNA binding"/>
    <property type="evidence" value="ECO:0007669"/>
    <property type="project" value="InterPro"/>
</dbReference>
<dbReference type="VEuPathDB" id="FungiDB:I7I52_01872"/>
<dbReference type="OrthoDB" id="5275361at2759"/>
<evidence type="ECO:0000313" key="2">
    <source>
        <dbReference type="EMBL" id="KAG5303763.1"/>
    </source>
</evidence>
<proteinExistence type="predicted"/>
<evidence type="ECO:0000256" key="1">
    <source>
        <dbReference type="SAM" id="MobiDB-lite"/>
    </source>
</evidence>
<sequence>MSKGPAGPLPTTRAFLSEIPNLPTGSKIRFLGCVSSYNVSTGHLLLEHNYPITKRPIPSISVDISLLLEQLKATDLQVGAWLNVLGYIREQPSTKSLLSPADPKWPPPAGADRNSSSPSSPPLLPSPNGAARSVFVEAVMVFSADAVRLGEYERVLQEWEDADRRVKRPAYQSRGTRV</sequence>
<dbReference type="AlphaFoldDB" id="A0A8H7Z9R3"/>
<dbReference type="GO" id="GO:1990879">
    <property type="term" value="C:CST complex"/>
    <property type="evidence" value="ECO:0007669"/>
    <property type="project" value="InterPro"/>
</dbReference>
<dbReference type="InterPro" id="IPR012340">
    <property type="entry name" value="NA-bd_OB-fold"/>
</dbReference>
<protein>
    <submittedName>
        <fullName evidence="2">Nuclear telomere cap complex subunit, Ten1 superfamily</fullName>
    </submittedName>
</protein>
<accession>A0A8H7Z9R3</accession>
<dbReference type="InterPro" id="IPR024222">
    <property type="entry name" value="Ten1_fungal"/>
</dbReference>
<dbReference type="GO" id="GO:0016233">
    <property type="term" value="P:telomere capping"/>
    <property type="evidence" value="ECO:0007669"/>
    <property type="project" value="InterPro"/>
</dbReference>
<name>A0A8H7Z9R3_AJECA</name>
<dbReference type="Proteomes" id="UP000670092">
    <property type="component" value="Unassembled WGS sequence"/>
</dbReference>
<dbReference type="Pfam" id="PF12658">
    <property type="entry name" value="Ten1"/>
    <property type="match status" value="1"/>
</dbReference>
<dbReference type="Gene3D" id="2.40.50.140">
    <property type="entry name" value="Nucleic acid-binding proteins"/>
    <property type="match status" value="1"/>
</dbReference>
<comment type="caution">
    <text evidence="2">The sequence shown here is derived from an EMBL/GenBank/DDBJ whole genome shotgun (WGS) entry which is preliminary data.</text>
</comment>
<evidence type="ECO:0000313" key="3">
    <source>
        <dbReference type="Proteomes" id="UP000670092"/>
    </source>
</evidence>
<gene>
    <name evidence="2" type="primary">TEN1</name>
    <name evidence="2" type="ORF">I7I52_01872</name>
</gene>
<dbReference type="EMBL" id="JAEVHI010000001">
    <property type="protein sequence ID" value="KAG5303763.1"/>
    <property type="molecule type" value="Genomic_DNA"/>
</dbReference>